<dbReference type="GO" id="GO:0005085">
    <property type="term" value="F:guanyl-nucleotide exchange factor activity"/>
    <property type="evidence" value="ECO:0007669"/>
    <property type="project" value="UniProtKB-KW"/>
</dbReference>
<keyword evidence="2" id="KW-0344">Guanine-nucleotide releasing factor</keyword>
<gene>
    <name evidence="4" type="ORF">BJ684DRAFT_18848</name>
</gene>
<proteinExistence type="predicted"/>
<dbReference type="GO" id="GO:0015031">
    <property type="term" value="P:protein transport"/>
    <property type="evidence" value="ECO:0007669"/>
    <property type="project" value="UniProtKB-KW"/>
</dbReference>
<evidence type="ECO:0000313" key="4">
    <source>
        <dbReference type="EMBL" id="RKP14766.1"/>
    </source>
</evidence>
<dbReference type="InterPro" id="IPR011057">
    <property type="entry name" value="Mss4-like_sf"/>
</dbReference>
<sequence length="134" mass="14826">MTTPATLVKYPPGQDVVSKETNSNVHALFCPREGCRSKVLTPGSASLLTLEKEQLPKEMASASGKVWVVHEVMAFYNIGVSKPLPNPNPTQARYLACADCDHGPLGWHDPSVKDEQGRLLWIIPVERVRYQEEA</sequence>
<accession>A0A4P9Y6N4</accession>
<dbReference type="GO" id="GO:0016020">
    <property type="term" value="C:membrane"/>
    <property type="evidence" value="ECO:0007669"/>
    <property type="project" value="TreeGrafter"/>
</dbReference>
<dbReference type="PANTHER" id="PTHR13276:SF0">
    <property type="entry name" value="GUANINE NUCLEOTIDE EXCHANGE FACTOR MSS4"/>
    <property type="match status" value="1"/>
</dbReference>
<name>A0A4P9Y6N4_9FUNG</name>
<keyword evidence="1" id="KW-0813">Transport</keyword>
<dbReference type="InterPro" id="IPR011323">
    <property type="entry name" value="Mss4/transl-control_tumour"/>
</dbReference>
<evidence type="ECO:0000256" key="2">
    <source>
        <dbReference type="ARBA" id="ARBA00022658"/>
    </source>
</evidence>
<dbReference type="GO" id="GO:0005829">
    <property type="term" value="C:cytosol"/>
    <property type="evidence" value="ECO:0007669"/>
    <property type="project" value="TreeGrafter"/>
</dbReference>
<keyword evidence="5" id="KW-1185">Reference proteome</keyword>
<dbReference type="EMBL" id="KZ987793">
    <property type="protein sequence ID" value="RKP14766.1"/>
    <property type="molecule type" value="Genomic_DNA"/>
</dbReference>
<dbReference type="Proteomes" id="UP000267251">
    <property type="component" value="Unassembled WGS sequence"/>
</dbReference>
<dbReference type="Pfam" id="PF04421">
    <property type="entry name" value="Mss4"/>
    <property type="match status" value="1"/>
</dbReference>
<reference evidence="5" key="1">
    <citation type="journal article" date="2018" name="Nat. Microbiol.">
        <title>Leveraging single-cell genomics to expand the fungal tree of life.</title>
        <authorList>
            <person name="Ahrendt S.R."/>
            <person name="Quandt C.A."/>
            <person name="Ciobanu D."/>
            <person name="Clum A."/>
            <person name="Salamov A."/>
            <person name="Andreopoulos B."/>
            <person name="Cheng J.F."/>
            <person name="Woyke T."/>
            <person name="Pelin A."/>
            <person name="Henrissat B."/>
            <person name="Reynolds N.K."/>
            <person name="Benny G.L."/>
            <person name="Smith M.E."/>
            <person name="James T.Y."/>
            <person name="Grigoriev I.V."/>
        </authorList>
    </citation>
    <scope>NUCLEOTIDE SEQUENCE [LARGE SCALE GENOMIC DNA]</scope>
</reference>
<organism evidence="4 5">
    <name type="scientific">Piptocephalis cylindrospora</name>
    <dbReference type="NCBI Taxonomy" id="1907219"/>
    <lineage>
        <taxon>Eukaryota</taxon>
        <taxon>Fungi</taxon>
        <taxon>Fungi incertae sedis</taxon>
        <taxon>Zoopagomycota</taxon>
        <taxon>Zoopagomycotina</taxon>
        <taxon>Zoopagomycetes</taxon>
        <taxon>Zoopagales</taxon>
        <taxon>Piptocephalidaceae</taxon>
        <taxon>Piptocephalis</taxon>
    </lineage>
</organism>
<keyword evidence="3" id="KW-0653">Protein transport</keyword>
<dbReference type="GO" id="GO:0007264">
    <property type="term" value="P:small GTPase-mediated signal transduction"/>
    <property type="evidence" value="ECO:0007669"/>
    <property type="project" value="InterPro"/>
</dbReference>
<dbReference type="InterPro" id="IPR007515">
    <property type="entry name" value="Mss4"/>
</dbReference>
<dbReference type="Gene3D" id="2.170.150.10">
    <property type="entry name" value="Metal Binding Protein, Guanine Nucleotide Exchange Factor, Chain A"/>
    <property type="match status" value="1"/>
</dbReference>
<dbReference type="OrthoDB" id="30840at2759"/>
<evidence type="ECO:0000313" key="5">
    <source>
        <dbReference type="Proteomes" id="UP000267251"/>
    </source>
</evidence>
<dbReference type="GO" id="GO:0006892">
    <property type="term" value="P:post-Golgi vesicle-mediated transport"/>
    <property type="evidence" value="ECO:0007669"/>
    <property type="project" value="TreeGrafter"/>
</dbReference>
<dbReference type="PANTHER" id="PTHR13276">
    <property type="entry name" value="GUANINE NUCLEOTIDE EXCHANGE FACTOR MSS4"/>
    <property type="match status" value="1"/>
</dbReference>
<dbReference type="AlphaFoldDB" id="A0A4P9Y6N4"/>
<evidence type="ECO:0000256" key="1">
    <source>
        <dbReference type="ARBA" id="ARBA00022448"/>
    </source>
</evidence>
<dbReference type="SUPFAM" id="SSF51316">
    <property type="entry name" value="Mss4-like"/>
    <property type="match status" value="1"/>
</dbReference>
<dbReference type="GO" id="GO:0008270">
    <property type="term" value="F:zinc ion binding"/>
    <property type="evidence" value="ECO:0007669"/>
    <property type="project" value="TreeGrafter"/>
</dbReference>
<dbReference type="PROSITE" id="PS51796">
    <property type="entry name" value="MSS4"/>
    <property type="match status" value="1"/>
</dbReference>
<protein>
    <submittedName>
        <fullName evidence="4">Mss4-like protein</fullName>
    </submittedName>
</protein>
<evidence type="ECO:0000256" key="3">
    <source>
        <dbReference type="ARBA" id="ARBA00022927"/>
    </source>
</evidence>